<reference evidence="1 2" key="1">
    <citation type="submission" date="2020-08" db="EMBL/GenBank/DDBJ databases">
        <title>Genomic Encyclopedia of Type Strains, Phase IV (KMG-IV): sequencing the most valuable type-strain genomes for metagenomic binning, comparative biology and taxonomic classification.</title>
        <authorList>
            <person name="Goeker M."/>
        </authorList>
    </citation>
    <scope>NUCLEOTIDE SEQUENCE [LARGE SCALE GENOMIC DNA]</scope>
    <source>
        <strain evidence="1 2">DSM 27165</strain>
    </source>
</reference>
<comment type="caution">
    <text evidence="1">The sequence shown here is derived from an EMBL/GenBank/DDBJ whole genome shotgun (WGS) entry which is preliminary data.</text>
</comment>
<proteinExistence type="predicted"/>
<protein>
    <recommendedName>
        <fullName evidence="3">Flagellar FliJ protein</fullName>
    </recommendedName>
</protein>
<dbReference type="AlphaFoldDB" id="A0A840MVE3"/>
<evidence type="ECO:0000313" key="2">
    <source>
        <dbReference type="Proteomes" id="UP000575898"/>
    </source>
</evidence>
<sequence length="159" mass="18325">MKDRRGFRYPLESYHKVCAWELEEKKREMLDLAAQERLRMDAFLQADQAFGSTLDLLRGAGNATVALDPVTRGLWLQYLGQLHTERQAASEAVKTAEQLRDEALQRYTTQHRYLMGLDAFHDRALRDFDQGMAAKEAAKLDEAWLQAAHWKSVKNADQE</sequence>
<dbReference type="EMBL" id="JACHHY010000030">
    <property type="protein sequence ID" value="MBB5020303.1"/>
    <property type="molecule type" value="Genomic_DNA"/>
</dbReference>
<evidence type="ECO:0000313" key="1">
    <source>
        <dbReference type="EMBL" id="MBB5020303.1"/>
    </source>
</evidence>
<name>A0A840MVE3_9PROT</name>
<gene>
    <name evidence="1" type="ORF">HNQ59_003622</name>
</gene>
<keyword evidence="2" id="KW-1185">Reference proteome</keyword>
<accession>A0A840MVE3</accession>
<dbReference type="RefSeq" id="WP_184041704.1">
    <property type="nucleotide sequence ID" value="NZ_JACHHY010000030.1"/>
</dbReference>
<organism evidence="1 2">
    <name type="scientific">Chitinivorax tropicus</name>
    <dbReference type="NCBI Taxonomy" id="714531"/>
    <lineage>
        <taxon>Bacteria</taxon>
        <taxon>Pseudomonadati</taxon>
        <taxon>Pseudomonadota</taxon>
        <taxon>Betaproteobacteria</taxon>
        <taxon>Chitinivorax</taxon>
    </lineage>
</organism>
<evidence type="ECO:0008006" key="3">
    <source>
        <dbReference type="Google" id="ProtNLM"/>
    </source>
</evidence>
<dbReference type="Proteomes" id="UP000575898">
    <property type="component" value="Unassembled WGS sequence"/>
</dbReference>